<name>A0A8H3BQG8_9AGAM</name>
<keyword evidence="2" id="KW-0732">Signal</keyword>
<feature type="compositionally biased region" description="Low complexity" evidence="1">
    <location>
        <begin position="60"/>
        <end position="85"/>
    </location>
</feature>
<gene>
    <name evidence="3" type="ORF">RDB_LOCUS163710</name>
</gene>
<protein>
    <submittedName>
        <fullName evidence="3">Uncharacterized protein</fullName>
    </submittedName>
</protein>
<evidence type="ECO:0000256" key="2">
    <source>
        <dbReference type="SAM" id="SignalP"/>
    </source>
</evidence>
<dbReference type="AlphaFoldDB" id="A0A8H3BQG8"/>
<organism evidence="3 4">
    <name type="scientific">Rhizoctonia solani</name>
    <dbReference type="NCBI Taxonomy" id="456999"/>
    <lineage>
        <taxon>Eukaryota</taxon>
        <taxon>Fungi</taxon>
        <taxon>Dikarya</taxon>
        <taxon>Basidiomycota</taxon>
        <taxon>Agaricomycotina</taxon>
        <taxon>Agaricomycetes</taxon>
        <taxon>Cantharellales</taxon>
        <taxon>Ceratobasidiaceae</taxon>
        <taxon>Rhizoctonia</taxon>
    </lineage>
</organism>
<dbReference type="EMBL" id="CAJMWS010000802">
    <property type="protein sequence ID" value="CAE6463929.1"/>
    <property type="molecule type" value="Genomic_DNA"/>
</dbReference>
<feature type="chain" id="PRO_5034725337" evidence="2">
    <location>
        <begin position="22"/>
        <end position="182"/>
    </location>
</feature>
<evidence type="ECO:0000313" key="3">
    <source>
        <dbReference type="EMBL" id="CAE6463929.1"/>
    </source>
</evidence>
<comment type="caution">
    <text evidence="3">The sequence shown here is derived from an EMBL/GenBank/DDBJ whole genome shotgun (WGS) entry which is preliminary data.</text>
</comment>
<dbReference type="Proteomes" id="UP000663846">
    <property type="component" value="Unassembled WGS sequence"/>
</dbReference>
<reference evidence="3" key="1">
    <citation type="submission" date="2021-01" db="EMBL/GenBank/DDBJ databases">
        <authorList>
            <person name="Kaushik A."/>
        </authorList>
    </citation>
    <scope>NUCLEOTIDE SEQUENCE</scope>
    <source>
        <strain evidence="3">AG1-1C</strain>
    </source>
</reference>
<evidence type="ECO:0000256" key="1">
    <source>
        <dbReference type="SAM" id="MobiDB-lite"/>
    </source>
</evidence>
<sequence>MPQMRSVRLFAAAALFAFVRGQITSTDPNGNTVIVSISTDLVGGTTPIIVSTVAPNPAVPPATTTPVATQPAQTTTQATAPTTTPRVVGQPAPTVGSAEPTIYTYTTVDGNGNTQTFTDTYTPTYDVTTVPFSAPAGTIIPYDQYTSIYGGSTGGNQLNGAGRLWVGGGALIGAVAGLALVF</sequence>
<accession>A0A8H3BQG8</accession>
<feature type="region of interest" description="Disordered" evidence="1">
    <location>
        <begin position="60"/>
        <end position="93"/>
    </location>
</feature>
<feature type="signal peptide" evidence="2">
    <location>
        <begin position="1"/>
        <end position="21"/>
    </location>
</feature>
<proteinExistence type="predicted"/>
<evidence type="ECO:0000313" key="4">
    <source>
        <dbReference type="Proteomes" id="UP000663846"/>
    </source>
</evidence>